<dbReference type="GO" id="GO:0033104">
    <property type="term" value="C:type VI protein secretion system complex"/>
    <property type="evidence" value="ECO:0007669"/>
    <property type="project" value="InterPro"/>
</dbReference>
<dbReference type="AlphaFoldDB" id="A0A8J3D4P6"/>
<dbReference type="Proteomes" id="UP000598271">
    <property type="component" value="Unassembled WGS sequence"/>
</dbReference>
<gene>
    <name evidence="1" type="ORF">GCM10007390_00920</name>
</gene>
<dbReference type="RefSeq" id="WP_189562319.1">
    <property type="nucleotide sequence ID" value="NZ_BMXF01000001.1"/>
</dbReference>
<comment type="caution">
    <text evidence="1">The sequence shown here is derived from an EMBL/GenBank/DDBJ whole genome shotgun (WGS) entry which is preliminary data.</text>
</comment>
<sequence length="170" mass="19300">MANEVDFSHAVKGELYMEDFAFLLIGAEYGLNRNADERGAPTDAPKRSMVKVKIRIRGNQENYVRLLYEWALNSDKKMDGFMVFGELDEGTAEVRRVHFEGATCVGFRECFQNEQLNLLREVPMVYVPDSANYQPQYRGGEFFTNSMVVSAYDLVISADNLFIEGAEVPS</sequence>
<organism evidence="1 2">
    <name type="scientific">Persicitalea jodogahamensis</name>
    <dbReference type="NCBI Taxonomy" id="402147"/>
    <lineage>
        <taxon>Bacteria</taxon>
        <taxon>Pseudomonadati</taxon>
        <taxon>Bacteroidota</taxon>
        <taxon>Cytophagia</taxon>
        <taxon>Cytophagales</taxon>
        <taxon>Spirosomataceae</taxon>
        <taxon>Persicitalea</taxon>
    </lineage>
</organism>
<name>A0A8J3D4P6_9BACT</name>
<reference evidence="1 2" key="1">
    <citation type="journal article" date="2014" name="Int. J. Syst. Evol. Microbiol.">
        <title>Complete genome sequence of Corynebacterium casei LMG S-19264T (=DSM 44701T), isolated from a smear-ripened cheese.</title>
        <authorList>
            <consortium name="US DOE Joint Genome Institute (JGI-PGF)"/>
            <person name="Walter F."/>
            <person name="Albersmeier A."/>
            <person name="Kalinowski J."/>
            <person name="Ruckert C."/>
        </authorList>
    </citation>
    <scope>NUCLEOTIDE SEQUENCE [LARGE SCALE GENOMIC DNA]</scope>
    <source>
        <strain evidence="1 2">KCTC 12866</strain>
    </source>
</reference>
<proteinExistence type="predicted"/>
<evidence type="ECO:0000313" key="1">
    <source>
        <dbReference type="EMBL" id="GHB52113.1"/>
    </source>
</evidence>
<keyword evidence="2" id="KW-1185">Reference proteome</keyword>
<dbReference type="Pfam" id="PF17642">
    <property type="entry name" value="TssD"/>
    <property type="match status" value="1"/>
</dbReference>
<dbReference type="EMBL" id="BMXF01000001">
    <property type="protein sequence ID" value="GHB52113.1"/>
    <property type="molecule type" value="Genomic_DNA"/>
</dbReference>
<dbReference type="InterPro" id="IPR041408">
    <property type="entry name" value="Hcp_Tssd"/>
</dbReference>
<protein>
    <submittedName>
        <fullName evidence="1">Uncharacterized protein</fullName>
    </submittedName>
</protein>
<accession>A0A8J3D4P6</accession>
<evidence type="ECO:0000313" key="2">
    <source>
        <dbReference type="Proteomes" id="UP000598271"/>
    </source>
</evidence>